<dbReference type="Proteomes" id="UP000073492">
    <property type="component" value="Unassembled WGS sequence"/>
</dbReference>
<reference evidence="1 2" key="1">
    <citation type="submission" date="2015-07" db="EMBL/GenBank/DDBJ databases">
        <title>Comparative genomics of the Sigatoka disease complex on banana suggests a link between parallel evolutionary changes in Pseudocercospora fijiensis and Pseudocercospora eumusae and increased virulence on the banana host.</title>
        <authorList>
            <person name="Chang T.-C."/>
            <person name="Salvucci A."/>
            <person name="Crous P.W."/>
            <person name="Stergiopoulos I."/>
        </authorList>
    </citation>
    <scope>NUCLEOTIDE SEQUENCE [LARGE SCALE GENOMIC DNA]</scope>
    <source>
        <strain evidence="1 2">CBS 116634</strain>
    </source>
</reference>
<dbReference type="AlphaFoldDB" id="A0A139IU74"/>
<dbReference type="EMBL" id="LFZO01000011">
    <property type="protein sequence ID" value="KXT18106.1"/>
    <property type="molecule type" value="Genomic_DNA"/>
</dbReference>
<evidence type="ECO:0000313" key="1">
    <source>
        <dbReference type="EMBL" id="KXT18106.1"/>
    </source>
</evidence>
<comment type="caution">
    <text evidence="1">The sequence shown here is derived from an EMBL/GenBank/DDBJ whole genome shotgun (WGS) entry which is preliminary data.</text>
</comment>
<proteinExistence type="predicted"/>
<gene>
    <name evidence="1" type="ORF">AC579_4565</name>
</gene>
<keyword evidence="2" id="KW-1185">Reference proteome</keyword>
<name>A0A139IU74_9PEZI</name>
<accession>A0A139IU74</accession>
<organism evidence="1 2">
    <name type="scientific">Pseudocercospora musae</name>
    <dbReference type="NCBI Taxonomy" id="113226"/>
    <lineage>
        <taxon>Eukaryota</taxon>
        <taxon>Fungi</taxon>
        <taxon>Dikarya</taxon>
        <taxon>Ascomycota</taxon>
        <taxon>Pezizomycotina</taxon>
        <taxon>Dothideomycetes</taxon>
        <taxon>Dothideomycetidae</taxon>
        <taxon>Mycosphaerellales</taxon>
        <taxon>Mycosphaerellaceae</taxon>
        <taxon>Pseudocercospora</taxon>
    </lineage>
</organism>
<evidence type="ECO:0000313" key="2">
    <source>
        <dbReference type="Proteomes" id="UP000073492"/>
    </source>
</evidence>
<sequence length="202" mass="21972">MGMLIIVLNPFAVYFGFVVVLNRKSAASGYTPGPETELGTIAHDAAADNVPPASDWYGWLSGMNCPSLKGLPAKSKVEATAGTRPFGRGPFSPAIHESAIDLERGHPDIVVSPVAHKNRVHASWEALREERLIIRHREHRANVGIICCDIVDTLAIAQLGRERSQRKALGEVAHIGKINSTALIVLSKVRQYMYSRSENAAL</sequence>
<protein>
    <submittedName>
        <fullName evidence="1">Uncharacterized protein</fullName>
    </submittedName>
</protein>